<dbReference type="PROSITE" id="PS51048">
    <property type="entry name" value="SGS"/>
    <property type="match status" value="1"/>
</dbReference>
<dbReference type="InterPro" id="IPR044563">
    <property type="entry name" value="Sgt1-like"/>
</dbReference>
<dbReference type="WBParaSite" id="L893_g31984.t1">
    <property type="protein sequence ID" value="L893_g31984.t1"/>
    <property type="gene ID" value="L893_g31984"/>
</dbReference>
<name>A0A1I8A1Q8_9BILA</name>
<organism evidence="2 3">
    <name type="scientific">Steinernema glaseri</name>
    <dbReference type="NCBI Taxonomy" id="37863"/>
    <lineage>
        <taxon>Eukaryota</taxon>
        <taxon>Metazoa</taxon>
        <taxon>Ecdysozoa</taxon>
        <taxon>Nematoda</taxon>
        <taxon>Chromadorea</taxon>
        <taxon>Rhabditida</taxon>
        <taxon>Tylenchina</taxon>
        <taxon>Panagrolaimomorpha</taxon>
        <taxon>Strongyloidoidea</taxon>
        <taxon>Steinernematidae</taxon>
        <taxon>Steinernema</taxon>
    </lineage>
</organism>
<accession>A0A1I8A1Q8</accession>
<feature type="domain" description="SGS" evidence="1">
    <location>
        <begin position="1"/>
        <end position="84"/>
    </location>
</feature>
<dbReference type="Proteomes" id="UP000095287">
    <property type="component" value="Unplaced"/>
</dbReference>
<proteinExistence type="predicted"/>
<sequence>MTNKFTKVDWDKVCKEVDEEEQAEGGVDQMFKKIYAQASDDMKKAMVKSFTESGGTVLSTNWSDIKEKKTDIKPPDGMEHRKYE</sequence>
<dbReference type="Pfam" id="PF05002">
    <property type="entry name" value="SGS"/>
    <property type="match status" value="1"/>
</dbReference>
<dbReference type="AlphaFoldDB" id="A0A1I8A1Q8"/>
<dbReference type="SUPFAM" id="SSF49764">
    <property type="entry name" value="HSP20-like chaperones"/>
    <property type="match status" value="1"/>
</dbReference>
<dbReference type="GO" id="GO:0051087">
    <property type="term" value="F:protein-folding chaperone binding"/>
    <property type="evidence" value="ECO:0007669"/>
    <property type="project" value="InterPro"/>
</dbReference>
<evidence type="ECO:0000313" key="3">
    <source>
        <dbReference type="WBParaSite" id="L893_g31984.t1"/>
    </source>
</evidence>
<keyword evidence="2" id="KW-1185">Reference proteome</keyword>
<reference evidence="3" key="1">
    <citation type="submission" date="2016-11" db="UniProtKB">
        <authorList>
            <consortium name="WormBaseParasite"/>
        </authorList>
    </citation>
    <scope>IDENTIFICATION</scope>
</reference>
<dbReference type="PANTHER" id="PTHR45862">
    <property type="entry name" value="PROTEIN SGT1 HOMOLOG"/>
    <property type="match status" value="1"/>
</dbReference>
<evidence type="ECO:0000313" key="2">
    <source>
        <dbReference type="Proteomes" id="UP000095287"/>
    </source>
</evidence>
<protein>
    <submittedName>
        <fullName evidence="3">SGS domain-containing protein</fullName>
    </submittedName>
</protein>
<dbReference type="InterPro" id="IPR008978">
    <property type="entry name" value="HSP20-like_chaperone"/>
</dbReference>
<evidence type="ECO:0000259" key="1">
    <source>
        <dbReference type="PROSITE" id="PS51048"/>
    </source>
</evidence>
<dbReference type="InterPro" id="IPR007699">
    <property type="entry name" value="SGS_dom"/>
</dbReference>